<keyword evidence="1" id="KW-0812">Transmembrane</keyword>
<reference evidence="3" key="1">
    <citation type="submission" date="2022-06" db="EMBL/GenBank/DDBJ databases">
        <title>Aeoliella straminimaris, a novel planctomycete from sediments.</title>
        <authorList>
            <person name="Vitorino I.R."/>
            <person name="Lage O.M."/>
        </authorList>
    </citation>
    <scope>NUCLEOTIDE SEQUENCE</scope>
    <source>
        <strain evidence="3">ICT_H6.2</strain>
    </source>
</reference>
<accession>A0A9X2JK52</accession>
<name>A0A9X2JK52_9BACT</name>
<evidence type="ECO:0000256" key="1">
    <source>
        <dbReference type="SAM" id="Phobius"/>
    </source>
</evidence>
<dbReference type="EMBL" id="JAMXLR010000061">
    <property type="protein sequence ID" value="MCO6045869.1"/>
    <property type="molecule type" value="Genomic_DNA"/>
</dbReference>
<feature type="transmembrane region" description="Helical" evidence="1">
    <location>
        <begin position="62"/>
        <end position="82"/>
    </location>
</feature>
<dbReference type="Proteomes" id="UP001155241">
    <property type="component" value="Unassembled WGS sequence"/>
</dbReference>
<keyword evidence="1" id="KW-0472">Membrane</keyword>
<evidence type="ECO:0000256" key="2">
    <source>
        <dbReference type="SAM" id="SignalP"/>
    </source>
</evidence>
<keyword evidence="2" id="KW-0732">Signal</keyword>
<protein>
    <recommendedName>
        <fullName evidence="5">Cobalt/nickel transport protein</fullName>
    </recommendedName>
</protein>
<comment type="caution">
    <text evidence="3">The sequence shown here is derived from an EMBL/GenBank/DDBJ whole genome shotgun (WGS) entry which is preliminary data.</text>
</comment>
<evidence type="ECO:0008006" key="5">
    <source>
        <dbReference type="Google" id="ProtNLM"/>
    </source>
</evidence>
<dbReference type="AlphaFoldDB" id="A0A9X2JK52"/>
<feature type="signal peptide" evidence="2">
    <location>
        <begin position="1"/>
        <end position="18"/>
    </location>
</feature>
<evidence type="ECO:0000313" key="3">
    <source>
        <dbReference type="EMBL" id="MCO6045869.1"/>
    </source>
</evidence>
<keyword evidence="1" id="KW-1133">Transmembrane helix</keyword>
<keyword evidence="4" id="KW-1185">Reference proteome</keyword>
<organism evidence="3 4">
    <name type="scientific">Aeoliella straminimaris</name>
    <dbReference type="NCBI Taxonomy" id="2954799"/>
    <lineage>
        <taxon>Bacteria</taxon>
        <taxon>Pseudomonadati</taxon>
        <taxon>Planctomycetota</taxon>
        <taxon>Planctomycetia</taxon>
        <taxon>Pirellulales</taxon>
        <taxon>Lacipirellulaceae</taxon>
        <taxon>Aeoliella</taxon>
    </lineage>
</organism>
<proteinExistence type="predicted"/>
<dbReference type="RefSeq" id="WP_252853978.1">
    <property type="nucleotide sequence ID" value="NZ_JAMXLR010000061.1"/>
</dbReference>
<feature type="chain" id="PRO_5040757012" description="Cobalt/nickel transport protein" evidence="2">
    <location>
        <begin position="19"/>
        <end position="89"/>
    </location>
</feature>
<evidence type="ECO:0000313" key="4">
    <source>
        <dbReference type="Proteomes" id="UP001155241"/>
    </source>
</evidence>
<gene>
    <name evidence="3" type="ORF">NG895_18370</name>
</gene>
<sequence length="89" mass="9314">MKHVLLLALLLLTVGGWAATVEPRSAADAAAVSHAPQIDWVRTIDGWEPAANLNARPPADATLHPVVVAGFMALGSLFALLAPPTVQRD</sequence>